<evidence type="ECO:0000313" key="6">
    <source>
        <dbReference type="Proteomes" id="UP000193689"/>
    </source>
</evidence>
<evidence type="ECO:0000259" key="4">
    <source>
        <dbReference type="Pfam" id="PF05368"/>
    </source>
</evidence>
<accession>A0A1Y2DP42</accession>
<keyword evidence="2" id="KW-0521">NADP</keyword>
<dbReference type="GeneID" id="63772718"/>
<name>A0A1Y2DP42_9PEZI</name>
<dbReference type="Gene3D" id="3.40.50.720">
    <property type="entry name" value="NAD(P)-binding Rossmann-like Domain"/>
    <property type="match status" value="1"/>
</dbReference>
<keyword evidence="3" id="KW-0560">Oxidoreductase</keyword>
<dbReference type="InterPro" id="IPR051609">
    <property type="entry name" value="NmrA/Isoflavone_reductase-like"/>
</dbReference>
<evidence type="ECO:0000256" key="3">
    <source>
        <dbReference type="ARBA" id="ARBA00023002"/>
    </source>
</evidence>
<comment type="caution">
    <text evidence="5">The sequence shown here is derived from an EMBL/GenBank/DDBJ whole genome shotgun (WGS) entry which is preliminary data.</text>
</comment>
<protein>
    <submittedName>
        <fullName evidence="5">NmrA-like family protein</fullName>
    </submittedName>
</protein>
<feature type="domain" description="NmrA-like" evidence="4">
    <location>
        <begin position="2"/>
        <end position="263"/>
    </location>
</feature>
<comment type="similarity">
    <text evidence="1">Belongs to the NmrA-type oxidoreductase family. Isoflavone reductase subfamily.</text>
</comment>
<dbReference type="OrthoDB" id="419598at2759"/>
<dbReference type="Gene3D" id="3.90.25.10">
    <property type="entry name" value="UDP-galactose 4-epimerase, domain 1"/>
    <property type="match status" value="1"/>
</dbReference>
<dbReference type="Pfam" id="PF05368">
    <property type="entry name" value="NmrA"/>
    <property type="match status" value="1"/>
</dbReference>
<organism evidence="5 6">
    <name type="scientific">Pseudomassariella vexata</name>
    <dbReference type="NCBI Taxonomy" id="1141098"/>
    <lineage>
        <taxon>Eukaryota</taxon>
        <taxon>Fungi</taxon>
        <taxon>Dikarya</taxon>
        <taxon>Ascomycota</taxon>
        <taxon>Pezizomycotina</taxon>
        <taxon>Sordariomycetes</taxon>
        <taxon>Xylariomycetidae</taxon>
        <taxon>Amphisphaeriales</taxon>
        <taxon>Pseudomassariaceae</taxon>
        <taxon>Pseudomassariella</taxon>
    </lineage>
</organism>
<evidence type="ECO:0000256" key="1">
    <source>
        <dbReference type="ARBA" id="ARBA00005725"/>
    </source>
</evidence>
<dbReference type="InterPro" id="IPR036291">
    <property type="entry name" value="NAD(P)-bd_dom_sf"/>
</dbReference>
<dbReference type="PANTHER" id="PTHR47706">
    <property type="entry name" value="NMRA-LIKE FAMILY PROTEIN"/>
    <property type="match status" value="1"/>
</dbReference>
<dbReference type="AlphaFoldDB" id="A0A1Y2DP42"/>
<dbReference type="InterPro" id="IPR008030">
    <property type="entry name" value="NmrA-like"/>
</dbReference>
<keyword evidence="6" id="KW-1185">Reference proteome</keyword>
<dbReference type="PANTHER" id="PTHR47706:SF4">
    <property type="entry name" value="NMRA-LIKE DOMAIN-CONTAINING PROTEIN"/>
    <property type="match status" value="1"/>
</dbReference>
<dbReference type="RefSeq" id="XP_040713194.1">
    <property type="nucleotide sequence ID" value="XM_040856506.1"/>
</dbReference>
<evidence type="ECO:0000313" key="5">
    <source>
        <dbReference type="EMBL" id="ORY60967.1"/>
    </source>
</evidence>
<sequence>MSVVAVAGGLGDLGRLITDALFQTGKYEVYIMSRKDNSGRISPLTGKRYLPVIQTDYSSKDSLMEQLTENHVNVVICAFIMDCDSASDAQLRLIHAANQCPSVTRFIPSEFNVEYNVSDDVLPYPEKRFHLAARRELEKTSTLEYAYIYPGMFMDYFGLPRVISNLRPLCFFIDPANGQAVLPGDGEAKMSMSFTTDAARYIALALELDKWPRILTTAASTVSLNELVRLVEKTLGRKLEVRYQSVEKLLKHEAVDLPTNVDIAKRFSERFPQGLDQLRALIADLEAGVALGAFDFGKLNGNLDLVKAFEGKVPAPKRIEEVIEEAWKADSSQ</sequence>
<proteinExistence type="inferred from homology"/>
<reference evidence="5 6" key="1">
    <citation type="submission" date="2016-07" db="EMBL/GenBank/DDBJ databases">
        <title>Pervasive Adenine N6-methylation of Active Genes in Fungi.</title>
        <authorList>
            <consortium name="DOE Joint Genome Institute"/>
            <person name="Mondo S.J."/>
            <person name="Dannebaum R.O."/>
            <person name="Kuo R.C."/>
            <person name="Labutti K."/>
            <person name="Haridas S."/>
            <person name="Kuo A."/>
            <person name="Salamov A."/>
            <person name="Ahrendt S.R."/>
            <person name="Lipzen A."/>
            <person name="Sullivan W."/>
            <person name="Andreopoulos W.B."/>
            <person name="Clum A."/>
            <person name="Lindquist E."/>
            <person name="Daum C."/>
            <person name="Ramamoorthy G.K."/>
            <person name="Gryganskyi A."/>
            <person name="Culley D."/>
            <person name="Magnuson J.K."/>
            <person name="James T.Y."/>
            <person name="O'Malley M.A."/>
            <person name="Stajich J.E."/>
            <person name="Spatafora J.W."/>
            <person name="Visel A."/>
            <person name="Grigoriev I.V."/>
        </authorList>
    </citation>
    <scope>NUCLEOTIDE SEQUENCE [LARGE SCALE GENOMIC DNA]</scope>
    <source>
        <strain evidence="5 6">CBS 129021</strain>
    </source>
</reference>
<dbReference type="InParanoid" id="A0A1Y2DP42"/>
<dbReference type="GO" id="GO:0016491">
    <property type="term" value="F:oxidoreductase activity"/>
    <property type="evidence" value="ECO:0007669"/>
    <property type="project" value="UniProtKB-KW"/>
</dbReference>
<dbReference type="EMBL" id="MCFJ01000011">
    <property type="protein sequence ID" value="ORY60967.1"/>
    <property type="molecule type" value="Genomic_DNA"/>
</dbReference>
<dbReference type="STRING" id="1141098.A0A1Y2DP42"/>
<evidence type="ECO:0000256" key="2">
    <source>
        <dbReference type="ARBA" id="ARBA00022857"/>
    </source>
</evidence>
<dbReference type="SUPFAM" id="SSF51735">
    <property type="entry name" value="NAD(P)-binding Rossmann-fold domains"/>
    <property type="match status" value="1"/>
</dbReference>
<dbReference type="Proteomes" id="UP000193689">
    <property type="component" value="Unassembled WGS sequence"/>
</dbReference>
<gene>
    <name evidence="5" type="ORF">BCR38DRAFT_349683</name>
</gene>